<dbReference type="SUPFAM" id="SSF53901">
    <property type="entry name" value="Thiolase-like"/>
    <property type="match status" value="1"/>
</dbReference>
<dbReference type="GO" id="GO:0006633">
    <property type="term" value="P:fatty acid biosynthetic process"/>
    <property type="evidence" value="ECO:0007669"/>
    <property type="project" value="TreeGrafter"/>
</dbReference>
<dbReference type="InterPro" id="IPR014043">
    <property type="entry name" value="Acyl_transferase_dom"/>
</dbReference>
<dbReference type="SUPFAM" id="SSF55048">
    <property type="entry name" value="Probable ACP-binding domain of malonyl-CoA ACP transacylase"/>
    <property type="match status" value="1"/>
</dbReference>
<dbReference type="InterPro" id="IPR016039">
    <property type="entry name" value="Thiolase-like"/>
</dbReference>
<dbReference type="InterPro" id="IPR014031">
    <property type="entry name" value="Ketoacyl_synth_C"/>
</dbReference>
<keyword evidence="5" id="KW-1185">Reference proteome</keyword>
<evidence type="ECO:0000259" key="3">
    <source>
        <dbReference type="PROSITE" id="PS52004"/>
    </source>
</evidence>
<dbReference type="InterPro" id="IPR036736">
    <property type="entry name" value="ACP-like_sf"/>
</dbReference>
<dbReference type="InterPro" id="IPR016036">
    <property type="entry name" value="Malonyl_transacylase_ACP-bd"/>
</dbReference>
<dbReference type="Gene3D" id="3.30.70.250">
    <property type="entry name" value="Malonyl-CoA ACP transacylase, ACP-binding"/>
    <property type="match status" value="1"/>
</dbReference>
<protein>
    <submittedName>
        <fullName evidence="4">Beta-ketoacyl synthase, N-terminal domain protein</fullName>
    </submittedName>
</protein>
<dbReference type="SMART" id="SM00827">
    <property type="entry name" value="PKS_AT"/>
    <property type="match status" value="1"/>
</dbReference>
<dbReference type="Pfam" id="PF00550">
    <property type="entry name" value="PP-binding"/>
    <property type="match status" value="1"/>
</dbReference>
<dbReference type="PROSITE" id="PS52004">
    <property type="entry name" value="KS3_2"/>
    <property type="match status" value="1"/>
</dbReference>
<feature type="domain" description="Ketosynthase family 3 (KS3)" evidence="3">
    <location>
        <begin position="4"/>
        <end position="428"/>
    </location>
</feature>
<dbReference type="Pfam" id="PF02801">
    <property type="entry name" value="Ketoacyl-synt_C"/>
    <property type="match status" value="1"/>
</dbReference>
<sequence length="986" mass="109951">MEDENLIAVVGMSGRFPQADSIDKLWENLLMGKECLQHFTREELLDEGIAQEDIDSDNYVKVKGIIDSPNAFDTEFFEYTVKESMLMDPQARVFMEEVWKAIEDSGHAVSQYKGKIGVYAGSGMNTYLLRAMQRGLLDQYEDFDIMLGSDKDLLSTRVSYKLNLTGPSVSIQSTCSTSLVSVHFACQGLLSGDCDIAVAGGVSISYPIKQGYKYRDGMIFSKTGSCQPFEAKSDGTVFSDGVGVVVLKRLEEAIADGDDIYGVIKGTAINNDGNDKVGFTAPSVSGQSEVIKDCLDIADVAAESIQYIETHGTATEIGDLLEIKALSQVYDEETSRKNFCAIGSIKSNLGHLNTASGIAGFIKCLLILKHGIIPPMANFDKENEKLNLKDSHFFINHHPIELDKNELARIAISSFGIGGTNAHVILEEAPLLKKNVDHQISKQIFPFSAKTPKSLTKNMEKLADWLSTNTETNLMDVAKTLQTGRESFGLRQAIVSESIKELESKINQSLEERKPVKVKKRPIYFLVTGQGSQFINMARDLYENVTVFKNIVDKGMRILQEKYHENFLAILYPDKSINESQETINNTKYAQPLLFIISYALGRYLMSLGVQPSKIIGHSLGEYVGACLAGVMTFEEGLDIIYWRGHYLQNAEHGKMISVRASVENLKELHLENVYVSAVNGPRSTVLGGDYDSIAKAEKILTAHQILYQSLQTSHAFHTPIMKNAAKEFRSYLEKYELKDPIIDLISNTTAQSVQKGQLSDSSYWEKHIINPVLFSSSVQHLLAEEEAIFIEIGSGRTLIELTKQQDLAKKHLFIDMLPGRYSKENQYTFFIERLAALWELGLEIDFEKFQNKEARKVHLPTYHFDQQEFSLLSLGNNVPKKEKADNNIVNYSTNISRNGISADYAEPENEIEELLLKLLKENVGIENIGVLDNFFELGLSSLLASQYAVSIKESIDLDIEIQSIIEAGCVSSLSETVMDKLIEEG</sequence>
<dbReference type="Proteomes" id="UP000003573">
    <property type="component" value="Unassembled WGS sequence"/>
</dbReference>
<dbReference type="Pfam" id="PF00698">
    <property type="entry name" value="Acyl_transf_1"/>
    <property type="match status" value="1"/>
</dbReference>
<dbReference type="GO" id="GO:0004312">
    <property type="term" value="F:fatty acid synthase activity"/>
    <property type="evidence" value="ECO:0007669"/>
    <property type="project" value="TreeGrafter"/>
</dbReference>
<evidence type="ECO:0000313" key="5">
    <source>
        <dbReference type="Proteomes" id="UP000003573"/>
    </source>
</evidence>
<dbReference type="PANTHER" id="PTHR43775:SF51">
    <property type="entry name" value="INACTIVE PHENOLPHTHIOCEROL SYNTHESIS POLYKETIDE SYNTHASE TYPE I PKS1-RELATED"/>
    <property type="match status" value="1"/>
</dbReference>
<dbReference type="RefSeq" id="WP_003079052.1">
    <property type="nucleotide sequence ID" value="NZ_AEUW02000001.1"/>
</dbReference>
<dbReference type="EMBL" id="AEUW02000001">
    <property type="protein sequence ID" value="EHJ51803.1"/>
    <property type="molecule type" value="Genomic_DNA"/>
</dbReference>
<dbReference type="InterPro" id="IPR020841">
    <property type="entry name" value="PKS_Beta-ketoAc_synthase_dom"/>
</dbReference>
<dbReference type="InterPro" id="IPR050091">
    <property type="entry name" value="PKS_NRPS_Biosynth_Enz"/>
</dbReference>
<dbReference type="Gene3D" id="3.40.47.10">
    <property type="match status" value="1"/>
</dbReference>
<reference evidence="4 5" key="1">
    <citation type="journal article" date="2014" name="Int. J. Syst. Evol. Microbiol.">
        <title>Phylogenomics and the dynamic genome evolution of the genus Streptococcus.</title>
        <authorList>
            <consortium name="The Broad Institute Genome Sequencing Platform"/>
            <person name="Richards V.P."/>
            <person name="Palmer S.R."/>
            <person name="Pavinski Bitar P.D."/>
            <person name="Qin X."/>
            <person name="Weinstock G.M."/>
            <person name="Highlander S.K."/>
            <person name="Town C.D."/>
            <person name="Burne R.A."/>
            <person name="Stanhope M.J."/>
        </authorList>
    </citation>
    <scope>NUCLEOTIDE SEQUENCE [LARGE SCALE GENOMIC DNA]</scope>
    <source>
        <strain evidence="4 5">NCTC 11558</strain>
    </source>
</reference>
<dbReference type="Pfam" id="PF00109">
    <property type="entry name" value="ketoacyl-synt"/>
    <property type="match status" value="1"/>
</dbReference>
<gene>
    <name evidence="4" type="ORF">STRMA_0781</name>
</gene>
<proteinExistence type="predicted"/>
<dbReference type="AlphaFoldDB" id="G5JUF8"/>
<dbReference type="InterPro" id="IPR014030">
    <property type="entry name" value="Ketoacyl_synth_N"/>
</dbReference>
<dbReference type="Pfam" id="PF22621">
    <property type="entry name" value="CurL-like_PKS_C"/>
    <property type="match status" value="1"/>
</dbReference>
<dbReference type="PROSITE" id="PS50075">
    <property type="entry name" value="CARRIER"/>
    <property type="match status" value="1"/>
</dbReference>
<dbReference type="OrthoDB" id="9765680at2"/>
<dbReference type="Gene3D" id="3.40.366.10">
    <property type="entry name" value="Malonyl-Coenzyme A Acyl Carrier Protein, domain 2"/>
    <property type="match status" value="1"/>
</dbReference>
<dbReference type="InterPro" id="IPR016035">
    <property type="entry name" value="Acyl_Trfase/lysoPLipase"/>
</dbReference>
<dbReference type="InterPro" id="IPR009081">
    <property type="entry name" value="PP-bd_ACP"/>
</dbReference>
<dbReference type="SUPFAM" id="SSF52151">
    <property type="entry name" value="FabD/lysophospholipase-like"/>
    <property type="match status" value="1"/>
</dbReference>
<feature type="domain" description="Carrier" evidence="2">
    <location>
        <begin position="907"/>
        <end position="982"/>
    </location>
</feature>
<dbReference type="Gene3D" id="1.10.1200.10">
    <property type="entry name" value="ACP-like"/>
    <property type="match status" value="1"/>
</dbReference>
<dbReference type="CDD" id="cd00833">
    <property type="entry name" value="PKS"/>
    <property type="match status" value="1"/>
</dbReference>
<dbReference type="PANTHER" id="PTHR43775">
    <property type="entry name" value="FATTY ACID SYNTHASE"/>
    <property type="match status" value="1"/>
</dbReference>
<dbReference type="STRING" id="764298.STRMA_0781"/>
<evidence type="ECO:0000313" key="4">
    <source>
        <dbReference type="EMBL" id="EHJ51803.1"/>
    </source>
</evidence>
<evidence type="ECO:0000256" key="1">
    <source>
        <dbReference type="ARBA" id="ARBA00022679"/>
    </source>
</evidence>
<dbReference type="SUPFAM" id="SSF47336">
    <property type="entry name" value="ACP-like"/>
    <property type="match status" value="1"/>
</dbReference>
<dbReference type="Gene3D" id="3.30.70.3290">
    <property type="match status" value="1"/>
</dbReference>
<organism evidence="4 5">
    <name type="scientific">Streptococcus macacae NCTC 11558</name>
    <dbReference type="NCBI Taxonomy" id="764298"/>
    <lineage>
        <taxon>Bacteria</taxon>
        <taxon>Bacillati</taxon>
        <taxon>Bacillota</taxon>
        <taxon>Bacilli</taxon>
        <taxon>Lactobacillales</taxon>
        <taxon>Streptococcaceae</taxon>
        <taxon>Streptococcus</taxon>
    </lineage>
</organism>
<dbReference type="eggNOG" id="COG3321">
    <property type="taxonomic scope" value="Bacteria"/>
</dbReference>
<evidence type="ECO:0000259" key="2">
    <source>
        <dbReference type="PROSITE" id="PS50075"/>
    </source>
</evidence>
<dbReference type="SMART" id="SM00825">
    <property type="entry name" value="PKS_KS"/>
    <property type="match status" value="1"/>
</dbReference>
<dbReference type="InterPro" id="IPR001227">
    <property type="entry name" value="Ac_transferase_dom_sf"/>
</dbReference>
<accession>G5JUF8</accession>
<name>G5JUF8_9STRE</name>
<comment type="caution">
    <text evidence="4">The sequence shown here is derived from an EMBL/GenBank/DDBJ whole genome shotgun (WGS) entry which is preliminary data.</text>
</comment>
<keyword evidence="1" id="KW-0808">Transferase</keyword>